<dbReference type="PANTHER" id="PTHR22803">
    <property type="entry name" value="MANNOSE, PHOSPHOLIPASE, LECTIN RECEPTOR RELATED"/>
    <property type="match status" value="1"/>
</dbReference>
<name>A0ABY7DJB5_MYAAR</name>
<feature type="domain" description="C-type lectin" evidence="2">
    <location>
        <begin position="123"/>
        <end position="244"/>
    </location>
</feature>
<proteinExistence type="predicted"/>
<feature type="chain" id="PRO_5047312788" evidence="1">
    <location>
        <begin position="20"/>
        <end position="248"/>
    </location>
</feature>
<evidence type="ECO:0000259" key="2">
    <source>
        <dbReference type="PROSITE" id="PS50041"/>
    </source>
</evidence>
<protein>
    <submittedName>
        <fullName evidence="3">CLC4G-like protein</fullName>
    </submittedName>
</protein>
<evidence type="ECO:0000256" key="1">
    <source>
        <dbReference type="SAM" id="SignalP"/>
    </source>
</evidence>
<dbReference type="InterPro" id="IPR050111">
    <property type="entry name" value="C-type_lectin/snaclec_domain"/>
</dbReference>
<dbReference type="CDD" id="cd00037">
    <property type="entry name" value="CLECT"/>
    <property type="match status" value="1"/>
</dbReference>
<dbReference type="InterPro" id="IPR016187">
    <property type="entry name" value="CTDL_fold"/>
</dbReference>
<dbReference type="SUPFAM" id="SSF56436">
    <property type="entry name" value="C-type lectin-like"/>
    <property type="match status" value="1"/>
</dbReference>
<evidence type="ECO:0000313" key="3">
    <source>
        <dbReference type="EMBL" id="WAQ97784.1"/>
    </source>
</evidence>
<dbReference type="PROSITE" id="PS50041">
    <property type="entry name" value="C_TYPE_LECTIN_2"/>
    <property type="match status" value="1"/>
</dbReference>
<keyword evidence="4" id="KW-1185">Reference proteome</keyword>
<feature type="signal peptide" evidence="1">
    <location>
        <begin position="1"/>
        <end position="19"/>
    </location>
</feature>
<dbReference type="Pfam" id="PF00059">
    <property type="entry name" value="Lectin_C"/>
    <property type="match status" value="1"/>
</dbReference>
<organism evidence="3 4">
    <name type="scientific">Mya arenaria</name>
    <name type="common">Soft-shell clam</name>
    <dbReference type="NCBI Taxonomy" id="6604"/>
    <lineage>
        <taxon>Eukaryota</taxon>
        <taxon>Metazoa</taxon>
        <taxon>Spiralia</taxon>
        <taxon>Lophotrochozoa</taxon>
        <taxon>Mollusca</taxon>
        <taxon>Bivalvia</taxon>
        <taxon>Autobranchia</taxon>
        <taxon>Heteroconchia</taxon>
        <taxon>Euheterodonta</taxon>
        <taxon>Imparidentia</taxon>
        <taxon>Neoheterodontei</taxon>
        <taxon>Myida</taxon>
        <taxon>Myoidea</taxon>
        <taxon>Myidae</taxon>
        <taxon>Mya</taxon>
    </lineage>
</organism>
<sequence length="248" mass="28787">MATVISLCLLVLIINCVQSQYHRRDLDICEVAIHKSNCSIQTYVTNTQSDLTTGINSLTERYKKLEHKLSKEMKQLSKRVLRGARKLESLVNEFVDTGKKGSWSRSGQCPEGFVTHDDKWLSCYMMSSFNATWYEAREICTALDSDLVSLNSVKEHFLVSFFIKNNAEYNKAAGWWTSGTYVTKTKQWVWASGLETRPFTFIKWAVNEPNEEHDRELQCVMMYHLDKLLWHDQICSDSYNFVCEKTMT</sequence>
<evidence type="ECO:0000313" key="4">
    <source>
        <dbReference type="Proteomes" id="UP001164746"/>
    </source>
</evidence>
<dbReference type="InterPro" id="IPR001304">
    <property type="entry name" value="C-type_lectin-like"/>
</dbReference>
<dbReference type="EMBL" id="CP111014">
    <property type="protein sequence ID" value="WAQ97784.1"/>
    <property type="molecule type" value="Genomic_DNA"/>
</dbReference>
<gene>
    <name evidence="3" type="ORF">MAR_022157</name>
</gene>
<dbReference type="SMART" id="SM00034">
    <property type="entry name" value="CLECT"/>
    <property type="match status" value="1"/>
</dbReference>
<keyword evidence="1" id="KW-0732">Signal</keyword>
<accession>A0ABY7DJB5</accession>
<dbReference type="Gene3D" id="3.10.100.10">
    <property type="entry name" value="Mannose-Binding Protein A, subunit A"/>
    <property type="match status" value="1"/>
</dbReference>
<reference evidence="3" key="1">
    <citation type="submission" date="2022-11" db="EMBL/GenBank/DDBJ databases">
        <title>Centuries of genome instability and evolution in soft-shell clam transmissible cancer (bioRxiv).</title>
        <authorList>
            <person name="Hart S.F.M."/>
            <person name="Yonemitsu M.A."/>
            <person name="Giersch R.M."/>
            <person name="Beal B.F."/>
            <person name="Arriagada G."/>
            <person name="Davis B.W."/>
            <person name="Ostrander E.A."/>
            <person name="Goff S.P."/>
            <person name="Metzger M.J."/>
        </authorList>
    </citation>
    <scope>NUCLEOTIDE SEQUENCE</scope>
    <source>
        <strain evidence="3">MELC-2E11</strain>
        <tissue evidence="3">Siphon/mantle</tissue>
    </source>
</reference>
<dbReference type="InterPro" id="IPR016186">
    <property type="entry name" value="C-type_lectin-like/link_sf"/>
</dbReference>
<dbReference type="Proteomes" id="UP001164746">
    <property type="component" value="Chromosome 3"/>
</dbReference>